<sequence length="234" mass="25039">MTNINHSPHTEQHLRSSDVISDVVIGMSDGLTVPFALAAGLSGAVASSSLIVTAGIAEIVAGSIAMGLGGYLAGRTEADHYDSERRREMTEVETVPEREKEEVREVFADMGLSFTLQMAIADELAKDKTKWVDFMMQYELGLDKPDPNRATKSALTIGLSYVVGGLLPLSPYFILARPHDALLYSCGLTLICLFIFGYFKSKVTGQPPISGALKVMLIGALAAAAAFGVARLIQ</sequence>
<keyword evidence="2 5" id="KW-0812">Transmembrane</keyword>
<evidence type="ECO:0000256" key="1">
    <source>
        <dbReference type="ARBA" id="ARBA00004127"/>
    </source>
</evidence>
<evidence type="ECO:0000256" key="3">
    <source>
        <dbReference type="ARBA" id="ARBA00022989"/>
    </source>
</evidence>
<feature type="transmembrane region" description="Helical" evidence="5">
    <location>
        <begin position="211"/>
        <end position="233"/>
    </location>
</feature>
<dbReference type="PANTHER" id="PTHR31851">
    <property type="entry name" value="FE(2+)/MN(2+) TRANSPORTER PCL1"/>
    <property type="match status" value="1"/>
</dbReference>
<evidence type="ECO:0000313" key="7">
    <source>
        <dbReference type="Proteomes" id="UP001597512"/>
    </source>
</evidence>
<gene>
    <name evidence="6" type="ORF">ACFS25_13480</name>
</gene>
<evidence type="ECO:0000313" key="6">
    <source>
        <dbReference type="EMBL" id="MFD2934800.1"/>
    </source>
</evidence>
<dbReference type="RefSeq" id="WP_381501496.1">
    <property type="nucleotide sequence ID" value="NZ_JBHUOM010000007.1"/>
</dbReference>
<keyword evidence="3 5" id="KW-1133">Transmembrane helix</keyword>
<evidence type="ECO:0000256" key="2">
    <source>
        <dbReference type="ARBA" id="ARBA00022692"/>
    </source>
</evidence>
<dbReference type="EMBL" id="JBHUOM010000007">
    <property type="protein sequence ID" value="MFD2934800.1"/>
    <property type="molecule type" value="Genomic_DNA"/>
</dbReference>
<reference evidence="7" key="1">
    <citation type="journal article" date="2019" name="Int. J. Syst. Evol. Microbiol.">
        <title>The Global Catalogue of Microorganisms (GCM) 10K type strain sequencing project: providing services to taxonomists for standard genome sequencing and annotation.</title>
        <authorList>
            <consortium name="The Broad Institute Genomics Platform"/>
            <consortium name="The Broad Institute Genome Sequencing Center for Infectious Disease"/>
            <person name="Wu L."/>
            <person name="Ma J."/>
        </authorList>
    </citation>
    <scope>NUCLEOTIDE SEQUENCE [LARGE SCALE GENOMIC DNA]</scope>
    <source>
        <strain evidence="7">KCTC 52490</strain>
    </source>
</reference>
<comment type="subcellular location">
    <subcellularLocation>
        <location evidence="1">Endomembrane system</location>
        <topology evidence="1">Multi-pass membrane protein</topology>
    </subcellularLocation>
</comment>
<keyword evidence="7" id="KW-1185">Reference proteome</keyword>
<dbReference type="Proteomes" id="UP001597512">
    <property type="component" value="Unassembled WGS sequence"/>
</dbReference>
<comment type="caution">
    <text evidence="6">The sequence shown here is derived from an EMBL/GenBank/DDBJ whole genome shotgun (WGS) entry which is preliminary data.</text>
</comment>
<dbReference type="InterPro" id="IPR008217">
    <property type="entry name" value="Ccc1_fam"/>
</dbReference>
<evidence type="ECO:0000256" key="4">
    <source>
        <dbReference type="ARBA" id="ARBA00023136"/>
    </source>
</evidence>
<proteinExistence type="predicted"/>
<evidence type="ECO:0000256" key="5">
    <source>
        <dbReference type="SAM" id="Phobius"/>
    </source>
</evidence>
<accession>A0ABW6AHA4</accession>
<dbReference type="Pfam" id="PF01988">
    <property type="entry name" value="VIT1"/>
    <property type="match status" value="1"/>
</dbReference>
<feature type="transmembrane region" description="Helical" evidence="5">
    <location>
        <begin position="154"/>
        <end position="175"/>
    </location>
</feature>
<organism evidence="6 7">
    <name type="scientific">Spirosoma flavum</name>
    <dbReference type="NCBI Taxonomy" id="2048557"/>
    <lineage>
        <taxon>Bacteria</taxon>
        <taxon>Pseudomonadati</taxon>
        <taxon>Bacteroidota</taxon>
        <taxon>Cytophagia</taxon>
        <taxon>Cytophagales</taxon>
        <taxon>Cytophagaceae</taxon>
        <taxon>Spirosoma</taxon>
    </lineage>
</organism>
<feature type="transmembrane region" description="Helical" evidence="5">
    <location>
        <begin position="181"/>
        <end position="199"/>
    </location>
</feature>
<name>A0ABW6AHA4_9BACT</name>
<keyword evidence="4 5" id="KW-0472">Membrane</keyword>
<protein>
    <submittedName>
        <fullName evidence="6">VIT1/CCC1 transporter family protein</fullName>
    </submittedName>
</protein>